<keyword evidence="3" id="KW-0560">Oxidoreductase</keyword>
<evidence type="ECO:0000256" key="2">
    <source>
        <dbReference type="ARBA" id="ARBA00022643"/>
    </source>
</evidence>
<dbReference type="GO" id="GO:0046306">
    <property type="term" value="P:alkanesulfonate catabolic process"/>
    <property type="evidence" value="ECO:0007669"/>
    <property type="project" value="TreeGrafter"/>
</dbReference>
<dbReference type="SUPFAM" id="SSF51679">
    <property type="entry name" value="Bacterial luciferase-like"/>
    <property type="match status" value="1"/>
</dbReference>
<dbReference type="InterPro" id="IPR019921">
    <property type="entry name" value="Lucif-like_OxRdtase_Rv2161c"/>
</dbReference>
<dbReference type="GO" id="GO:0008726">
    <property type="term" value="F:alkanesulfonate monooxygenase activity"/>
    <property type="evidence" value="ECO:0007669"/>
    <property type="project" value="TreeGrafter"/>
</dbReference>
<evidence type="ECO:0000256" key="4">
    <source>
        <dbReference type="ARBA" id="ARBA00023033"/>
    </source>
</evidence>
<evidence type="ECO:0000256" key="3">
    <source>
        <dbReference type="ARBA" id="ARBA00023002"/>
    </source>
</evidence>
<gene>
    <name evidence="6" type="ORF">MGWOODY_XGa2094</name>
</gene>
<dbReference type="NCBIfam" id="TIGR03619">
    <property type="entry name" value="F420_Rv2161c"/>
    <property type="match status" value="1"/>
</dbReference>
<keyword evidence="1" id="KW-0285">Flavoprotein</keyword>
<protein>
    <recommendedName>
        <fullName evidence="5">Luciferase-like domain-containing protein</fullName>
    </recommendedName>
</protein>
<feature type="domain" description="Luciferase-like" evidence="5">
    <location>
        <begin position="1"/>
        <end position="249"/>
    </location>
</feature>
<dbReference type="AlphaFoldDB" id="A0A161K6Q8"/>
<keyword evidence="4" id="KW-0503">Monooxygenase</keyword>
<dbReference type="InterPro" id="IPR050172">
    <property type="entry name" value="SsuD_RutA_monooxygenase"/>
</dbReference>
<evidence type="ECO:0000259" key="5">
    <source>
        <dbReference type="Pfam" id="PF00296"/>
    </source>
</evidence>
<keyword evidence="2" id="KW-0288">FMN</keyword>
<dbReference type="InterPro" id="IPR036661">
    <property type="entry name" value="Luciferase-like_sf"/>
</dbReference>
<dbReference type="EMBL" id="CZRL01000120">
    <property type="protein sequence ID" value="CUS55026.1"/>
    <property type="molecule type" value="Genomic_DNA"/>
</dbReference>
<proteinExistence type="predicted"/>
<name>A0A161K6Q8_9ZZZZ</name>
<reference evidence="6" key="1">
    <citation type="submission" date="2015-10" db="EMBL/GenBank/DDBJ databases">
        <authorList>
            <person name="Gilbert D.G."/>
        </authorList>
    </citation>
    <scope>NUCLEOTIDE SEQUENCE</scope>
</reference>
<evidence type="ECO:0000313" key="6">
    <source>
        <dbReference type="EMBL" id="CUS55026.1"/>
    </source>
</evidence>
<evidence type="ECO:0000256" key="1">
    <source>
        <dbReference type="ARBA" id="ARBA00022630"/>
    </source>
</evidence>
<organism evidence="6">
    <name type="scientific">hydrothermal vent metagenome</name>
    <dbReference type="NCBI Taxonomy" id="652676"/>
    <lineage>
        <taxon>unclassified sequences</taxon>
        <taxon>metagenomes</taxon>
        <taxon>ecological metagenomes</taxon>
    </lineage>
</organism>
<dbReference type="PANTHER" id="PTHR42847:SF4">
    <property type="entry name" value="ALKANESULFONATE MONOOXYGENASE-RELATED"/>
    <property type="match status" value="1"/>
</dbReference>
<dbReference type="Pfam" id="PF00296">
    <property type="entry name" value="Bac_luciferase"/>
    <property type="match status" value="1"/>
</dbReference>
<dbReference type="PANTHER" id="PTHR42847">
    <property type="entry name" value="ALKANESULFONATE MONOOXYGENASE"/>
    <property type="match status" value="1"/>
</dbReference>
<sequence>MRYGFYLPTRGPTSDADALVKIVEQAEHLGFDSTVIADHVAFPVQIESSYPYTVGGNFPGGWEALEQLSLMAFIAGKTQNLRLITSVMILPYRNPVVTAKMLATIDVLSKGRVTVGVGVGWLREEFETLGCFEFDRRGALSDEYLKIFKILWSQEPASFDGEFYRFDALHFLPKPIQKPYPPIWIGGHSRPALRRVARFADGWHPVGANPAVPLQPKQFAESCEELRRLTELEGRRYEDLTICFKAPLYDKDAITVSGTDRRSFSGSTSQIVDDIGTYGELGMHELIVDFRSDTLNETLERMAQFREEICSQVP</sequence>
<accession>A0A161K6Q8</accession>
<dbReference type="Gene3D" id="3.20.20.30">
    <property type="entry name" value="Luciferase-like domain"/>
    <property type="match status" value="1"/>
</dbReference>
<dbReference type="InterPro" id="IPR011251">
    <property type="entry name" value="Luciferase-like_dom"/>
</dbReference>